<evidence type="ECO:0000313" key="1">
    <source>
        <dbReference type="EMBL" id="GAA2486790.1"/>
    </source>
</evidence>
<gene>
    <name evidence="1" type="ORF">GCM10010406_23660</name>
</gene>
<reference evidence="1 2" key="1">
    <citation type="journal article" date="2019" name="Int. J. Syst. Evol. Microbiol.">
        <title>The Global Catalogue of Microorganisms (GCM) 10K type strain sequencing project: providing services to taxonomists for standard genome sequencing and annotation.</title>
        <authorList>
            <consortium name="The Broad Institute Genomics Platform"/>
            <consortium name="The Broad Institute Genome Sequencing Center for Infectious Disease"/>
            <person name="Wu L."/>
            <person name="Ma J."/>
        </authorList>
    </citation>
    <scope>NUCLEOTIDE SEQUENCE [LARGE SCALE GENOMIC DNA]</scope>
    <source>
        <strain evidence="1 2">JCM 6307</strain>
    </source>
</reference>
<name>A0ABN3LPN5_9ACTN</name>
<dbReference type="EMBL" id="BAAATA010000011">
    <property type="protein sequence ID" value="GAA2486790.1"/>
    <property type="molecule type" value="Genomic_DNA"/>
</dbReference>
<accession>A0ABN3LPN5</accession>
<evidence type="ECO:0008006" key="3">
    <source>
        <dbReference type="Google" id="ProtNLM"/>
    </source>
</evidence>
<organism evidence="1 2">
    <name type="scientific">Streptomyces thermolineatus</name>
    <dbReference type="NCBI Taxonomy" id="44033"/>
    <lineage>
        <taxon>Bacteria</taxon>
        <taxon>Bacillati</taxon>
        <taxon>Actinomycetota</taxon>
        <taxon>Actinomycetes</taxon>
        <taxon>Kitasatosporales</taxon>
        <taxon>Streptomycetaceae</taxon>
        <taxon>Streptomyces</taxon>
    </lineage>
</organism>
<sequence>MHWIERDQPLVGQEPEIQEVGGARKPKELAPLLKPTAQPPFPNPFLTYHPVGETFVTRQNEINWCPWDGRLAFFVLYADYGARSAGVWLYDMAQKDYKCASSLEELPLDTWIQVEDWGQYLWPLKILRTASGIVSAVWLDDC</sequence>
<keyword evidence="2" id="KW-1185">Reference proteome</keyword>
<evidence type="ECO:0000313" key="2">
    <source>
        <dbReference type="Proteomes" id="UP001501358"/>
    </source>
</evidence>
<dbReference type="Proteomes" id="UP001501358">
    <property type="component" value="Unassembled WGS sequence"/>
</dbReference>
<proteinExistence type="predicted"/>
<dbReference type="RefSeq" id="WP_344383192.1">
    <property type="nucleotide sequence ID" value="NZ_BAAATA010000011.1"/>
</dbReference>
<comment type="caution">
    <text evidence="1">The sequence shown here is derived from an EMBL/GenBank/DDBJ whole genome shotgun (WGS) entry which is preliminary data.</text>
</comment>
<protein>
    <recommendedName>
        <fullName evidence="3">DUF427 domain-containing protein</fullName>
    </recommendedName>
</protein>